<dbReference type="InterPro" id="IPR029058">
    <property type="entry name" value="AB_hydrolase_fold"/>
</dbReference>
<evidence type="ECO:0000259" key="2">
    <source>
        <dbReference type="Pfam" id="PF07859"/>
    </source>
</evidence>
<evidence type="ECO:0000256" key="1">
    <source>
        <dbReference type="ARBA" id="ARBA00022801"/>
    </source>
</evidence>
<dbReference type="PANTHER" id="PTHR48081">
    <property type="entry name" value="AB HYDROLASE SUPERFAMILY PROTEIN C4A8.06C"/>
    <property type="match status" value="1"/>
</dbReference>
<name>A0ABM0JRT0_APLCA</name>
<evidence type="ECO:0000313" key="3">
    <source>
        <dbReference type="Proteomes" id="UP000694888"/>
    </source>
</evidence>
<dbReference type="Proteomes" id="UP000694888">
    <property type="component" value="Unplaced"/>
</dbReference>
<dbReference type="Pfam" id="PF07859">
    <property type="entry name" value="Abhydrolase_3"/>
    <property type="match status" value="1"/>
</dbReference>
<dbReference type="InterPro" id="IPR013094">
    <property type="entry name" value="AB_hydrolase_3"/>
</dbReference>
<dbReference type="GeneID" id="101848294"/>
<sequence>MSDPDPFSQCIGKYEVHPESYEFVQRVMSLGAKPYSELSVAEVRQQSARIAPELTGPTEFLGSETEIIVPSPFSTNGIPVTVYKPELLSKVPAIFIFFHGGGLVIGSRDSYSTAVRKLCSSSGAIFLNVEYRLLPDPESPMAPFEDALVVTRWLLGNKEVVGGHTQSKVGVGGDSAGGHISACVTNDICDLDFQVLVYPMTDITRSQPSFSEFTTTPGLTLDAINWFARHSIEHIPRAAENPSVNPMVQRNVVQSPPALFVLAELDALRDCGLAYADKLRKVGVPVQCHVIKGVPHAFFHLCDVFKTKTAEAYAHIADFVKQFHQ</sequence>
<evidence type="ECO:0000313" key="4">
    <source>
        <dbReference type="RefSeq" id="XP_005100065.1"/>
    </source>
</evidence>
<dbReference type="SUPFAM" id="SSF53474">
    <property type="entry name" value="alpha/beta-Hydrolases"/>
    <property type="match status" value="1"/>
</dbReference>
<protein>
    <submittedName>
        <fullName evidence="4">Carboxylesterase NlhH-like</fullName>
    </submittedName>
</protein>
<proteinExistence type="predicted"/>
<dbReference type="InterPro" id="IPR050300">
    <property type="entry name" value="GDXG_lipolytic_enzyme"/>
</dbReference>
<keyword evidence="3" id="KW-1185">Reference proteome</keyword>
<dbReference type="Gene3D" id="3.40.50.1820">
    <property type="entry name" value="alpha/beta hydrolase"/>
    <property type="match status" value="1"/>
</dbReference>
<dbReference type="RefSeq" id="XP_005100065.1">
    <property type="nucleotide sequence ID" value="XM_005100008.3"/>
</dbReference>
<organism evidence="3 4">
    <name type="scientific">Aplysia californica</name>
    <name type="common">California sea hare</name>
    <dbReference type="NCBI Taxonomy" id="6500"/>
    <lineage>
        <taxon>Eukaryota</taxon>
        <taxon>Metazoa</taxon>
        <taxon>Spiralia</taxon>
        <taxon>Lophotrochozoa</taxon>
        <taxon>Mollusca</taxon>
        <taxon>Gastropoda</taxon>
        <taxon>Heterobranchia</taxon>
        <taxon>Euthyneura</taxon>
        <taxon>Tectipleura</taxon>
        <taxon>Aplysiida</taxon>
        <taxon>Aplysioidea</taxon>
        <taxon>Aplysiidae</taxon>
        <taxon>Aplysia</taxon>
    </lineage>
</organism>
<accession>A0ABM0JRT0</accession>
<feature type="domain" description="Alpha/beta hydrolase fold-3" evidence="2">
    <location>
        <begin position="96"/>
        <end position="299"/>
    </location>
</feature>
<reference evidence="4" key="1">
    <citation type="submission" date="2025-08" db="UniProtKB">
        <authorList>
            <consortium name="RefSeq"/>
        </authorList>
    </citation>
    <scope>IDENTIFICATION</scope>
</reference>
<gene>
    <name evidence="4" type="primary">LOC101848294</name>
</gene>
<dbReference type="PANTHER" id="PTHR48081:SF8">
    <property type="entry name" value="ALPHA_BETA HYDROLASE FOLD-3 DOMAIN-CONTAINING PROTEIN-RELATED"/>
    <property type="match status" value="1"/>
</dbReference>
<keyword evidence="1" id="KW-0378">Hydrolase</keyword>